<dbReference type="OrthoDB" id="2679383at2"/>
<dbReference type="STRING" id="246786.GS18_0207870"/>
<dbReference type="AlphaFoldDB" id="A0A084H0U5"/>
<evidence type="ECO:0000313" key="2">
    <source>
        <dbReference type="Proteomes" id="UP000028549"/>
    </source>
</evidence>
<accession>A0A084H0U5</accession>
<gene>
    <name evidence="1" type="ORF">GS18_0207870</name>
</gene>
<evidence type="ECO:0008006" key="3">
    <source>
        <dbReference type="Google" id="ProtNLM"/>
    </source>
</evidence>
<evidence type="ECO:0000313" key="1">
    <source>
        <dbReference type="EMBL" id="KEZ53207.1"/>
    </source>
</evidence>
<protein>
    <recommendedName>
        <fullName evidence="3">DUF2553 domain-containing protein</fullName>
    </recommendedName>
</protein>
<reference evidence="1 2" key="1">
    <citation type="journal article" date="2005" name="Int. J. Syst. Evol. Microbiol.">
        <title>Bacillus cibi sp. nov., isolated from jeotgal, a traditional Korean fermented seafood.</title>
        <authorList>
            <person name="Yoon J.H."/>
            <person name="Lee C.H."/>
            <person name="Oh T.K."/>
        </authorList>
    </citation>
    <scope>NUCLEOTIDE SEQUENCE [LARGE SCALE GENOMIC DNA]</scope>
    <source>
        <strain evidence="1 2">DSM 16189</strain>
    </source>
</reference>
<dbReference type="EMBL" id="JNVC02000003">
    <property type="protein sequence ID" value="KEZ53207.1"/>
    <property type="molecule type" value="Genomic_DNA"/>
</dbReference>
<dbReference type="InterPro" id="IPR020140">
    <property type="entry name" value="Uncharacterised_YusG"/>
</dbReference>
<proteinExistence type="predicted"/>
<keyword evidence="2" id="KW-1185">Reference proteome</keyword>
<organism evidence="1 2">
    <name type="scientific">Metabacillus indicus</name>
    <name type="common">Bacillus indicus</name>
    <dbReference type="NCBI Taxonomy" id="246786"/>
    <lineage>
        <taxon>Bacteria</taxon>
        <taxon>Bacillati</taxon>
        <taxon>Bacillota</taxon>
        <taxon>Bacilli</taxon>
        <taxon>Bacillales</taxon>
        <taxon>Bacillaceae</taxon>
        <taxon>Metabacillus</taxon>
    </lineage>
</organism>
<sequence>MSDYHKLDVTDRVVAKLHGEFMELYIGKEYIGKLVITSDGREYELESGFIMEEDRFYRVYERNCELQQQYAEGNDMGWC</sequence>
<dbReference type="RefSeq" id="WP_029278894.1">
    <property type="nucleotide sequence ID" value="NZ_JNVC02000003.1"/>
</dbReference>
<dbReference type="Proteomes" id="UP000028549">
    <property type="component" value="Unassembled WGS sequence"/>
</dbReference>
<comment type="caution">
    <text evidence="1">The sequence shown here is derived from an EMBL/GenBank/DDBJ whole genome shotgun (WGS) entry which is preliminary data.</text>
</comment>
<name>A0A084H0U5_METID</name>
<dbReference type="Pfam" id="PF10830">
    <property type="entry name" value="DUF2553"/>
    <property type="match status" value="1"/>
</dbReference>